<dbReference type="PROSITE" id="PS50041">
    <property type="entry name" value="C_TYPE_LECTIN_2"/>
    <property type="match status" value="1"/>
</dbReference>
<accession>A0ABM0GR15</accession>
<feature type="domain" description="VWFD" evidence="3">
    <location>
        <begin position="149"/>
        <end position="288"/>
    </location>
</feature>
<reference evidence="5" key="1">
    <citation type="submission" date="2025-08" db="UniProtKB">
        <authorList>
            <consortium name="RefSeq"/>
        </authorList>
    </citation>
    <scope>IDENTIFICATION</scope>
    <source>
        <tissue evidence="5">Testes</tissue>
    </source>
</reference>
<evidence type="ECO:0000256" key="1">
    <source>
        <dbReference type="SAM" id="SignalP"/>
    </source>
</evidence>
<dbReference type="SUPFAM" id="SSF56436">
    <property type="entry name" value="C-type lectin-like"/>
    <property type="match status" value="1"/>
</dbReference>
<dbReference type="RefSeq" id="XP_002735420.1">
    <property type="nucleotide sequence ID" value="XM_002735374.2"/>
</dbReference>
<evidence type="ECO:0000259" key="2">
    <source>
        <dbReference type="PROSITE" id="PS50041"/>
    </source>
</evidence>
<organism evidence="4 5">
    <name type="scientific">Saccoglossus kowalevskii</name>
    <name type="common">Acorn worm</name>
    <dbReference type="NCBI Taxonomy" id="10224"/>
    <lineage>
        <taxon>Eukaryota</taxon>
        <taxon>Metazoa</taxon>
        <taxon>Hemichordata</taxon>
        <taxon>Enteropneusta</taxon>
        <taxon>Harrimaniidae</taxon>
        <taxon>Saccoglossus</taxon>
    </lineage>
</organism>
<sequence>MMLCLLLILASLTQAVPHEKMVEHRSLSSVYTVVDGPITWYDAKAKCEAMGCTLAQPKSEQENNAIQAILPGGGFFWLGITDLNHEGRFTYYTDDQDIVYNNWKLGQPNNFDNIQHCVDMNFNSEWNDYICDDTDTGAICECPPPPPPPPPGASGDPHIRTFDSRAYTFQGTGWYILFKDCTNKPRFEVTAKFEPREDSTPDQVRTKIIAFNVTVGNQYAIVNGLDVTTGSTGGQVTDAKVITIQEEDKHIKLHFTSKDTTFTFNWTLRKHVLDVSYNGSFYKGSYAV</sequence>
<dbReference type="PANTHER" id="PTHR22803">
    <property type="entry name" value="MANNOSE, PHOSPHOLIPASE, LECTIN RECEPTOR RELATED"/>
    <property type="match status" value="1"/>
</dbReference>
<dbReference type="InterPro" id="IPR050111">
    <property type="entry name" value="C-type_lectin/snaclec_domain"/>
</dbReference>
<dbReference type="Pfam" id="PF00094">
    <property type="entry name" value="VWD"/>
    <property type="match status" value="1"/>
</dbReference>
<proteinExistence type="predicted"/>
<feature type="signal peptide" evidence="1">
    <location>
        <begin position="1"/>
        <end position="15"/>
    </location>
</feature>
<dbReference type="SMART" id="SM00034">
    <property type="entry name" value="CLECT"/>
    <property type="match status" value="1"/>
</dbReference>
<dbReference type="PROSITE" id="PS51233">
    <property type="entry name" value="VWFD"/>
    <property type="match status" value="1"/>
</dbReference>
<evidence type="ECO:0000259" key="3">
    <source>
        <dbReference type="PROSITE" id="PS51233"/>
    </source>
</evidence>
<evidence type="ECO:0000313" key="4">
    <source>
        <dbReference type="Proteomes" id="UP000694865"/>
    </source>
</evidence>
<gene>
    <name evidence="5" type="primary">LOC100367877</name>
</gene>
<dbReference type="InterPro" id="IPR001304">
    <property type="entry name" value="C-type_lectin-like"/>
</dbReference>
<evidence type="ECO:0000313" key="5">
    <source>
        <dbReference type="RefSeq" id="XP_002735420.1"/>
    </source>
</evidence>
<keyword evidence="4" id="KW-1185">Reference proteome</keyword>
<feature type="chain" id="PRO_5047236565" evidence="1">
    <location>
        <begin position="16"/>
        <end position="288"/>
    </location>
</feature>
<dbReference type="GeneID" id="100367877"/>
<dbReference type="Gene3D" id="3.10.100.10">
    <property type="entry name" value="Mannose-Binding Protein A, subunit A"/>
    <property type="match status" value="1"/>
</dbReference>
<protein>
    <submittedName>
        <fullName evidence="5">Uncharacterized protein LOC100367877</fullName>
    </submittedName>
</protein>
<keyword evidence="1" id="KW-0732">Signal</keyword>
<name>A0ABM0GR15_SACKO</name>
<dbReference type="Pfam" id="PF00059">
    <property type="entry name" value="Lectin_C"/>
    <property type="match status" value="1"/>
</dbReference>
<dbReference type="InterPro" id="IPR016187">
    <property type="entry name" value="CTDL_fold"/>
</dbReference>
<feature type="domain" description="C-type lectin" evidence="2">
    <location>
        <begin position="31"/>
        <end position="132"/>
    </location>
</feature>
<dbReference type="Proteomes" id="UP000694865">
    <property type="component" value="Unplaced"/>
</dbReference>
<dbReference type="InterPro" id="IPR016186">
    <property type="entry name" value="C-type_lectin-like/link_sf"/>
</dbReference>
<dbReference type="InterPro" id="IPR001846">
    <property type="entry name" value="VWF_type-D"/>
</dbReference>